<feature type="compositionally biased region" description="Basic and acidic residues" evidence="1">
    <location>
        <begin position="90"/>
        <end position="112"/>
    </location>
</feature>
<feature type="transmembrane region" description="Helical" evidence="2">
    <location>
        <begin position="223"/>
        <end position="246"/>
    </location>
</feature>
<keyword evidence="2" id="KW-1133">Transmembrane helix</keyword>
<keyword evidence="2" id="KW-0812">Transmembrane</keyword>
<feature type="compositionally biased region" description="Basic and acidic residues" evidence="1">
    <location>
        <begin position="71"/>
        <end position="82"/>
    </location>
</feature>
<evidence type="ECO:0000313" key="4">
    <source>
        <dbReference type="Proteomes" id="UP000668403"/>
    </source>
</evidence>
<dbReference type="RefSeq" id="WP_208237874.1">
    <property type="nucleotide sequence ID" value="NZ_BAAAQU010000001.1"/>
</dbReference>
<feature type="region of interest" description="Disordered" evidence="1">
    <location>
        <begin position="1"/>
        <end position="117"/>
    </location>
</feature>
<evidence type="ECO:0000256" key="1">
    <source>
        <dbReference type="SAM" id="MobiDB-lite"/>
    </source>
</evidence>
<proteinExistence type="predicted"/>
<gene>
    <name evidence="3" type="ORF">J4H85_06065</name>
</gene>
<comment type="caution">
    <text evidence="3">The sequence shown here is derived from an EMBL/GenBank/DDBJ whole genome shotgun (WGS) entry which is preliminary data.</text>
</comment>
<organism evidence="3 4">
    <name type="scientific">Leucobacter tardus</name>
    <dbReference type="NCBI Taxonomy" id="501483"/>
    <lineage>
        <taxon>Bacteria</taxon>
        <taxon>Bacillati</taxon>
        <taxon>Actinomycetota</taxon>
        <taxon>Actinomycetes</taxon>
        <taxon>Micrococcales</taxon>
        <taxon>Microbacteriaceae</taxon>
        <taxon>Leucobacter</taxon>
    </lineage>
</organism>
<reference evidence="3" key="1">
    <citation type="submission" date="2021-03" db="EMBL/GenBank/DDBJ databases">
        <title>Leucobacter chromiisoli sp. nov., isolated from chromium-containing soil of chemical plant.</title>
        <authorList>
            <person name="Xu Z."/>
        </authorList>
    </citation>
    <scope>NUCLEOTIDE SEQUENCE</scope>
    <source>
        <strain evidence="3">K 70/01</strain>
    </source>
</reference>
<sequence length="350" mass="36648">MSDTRDPQSAGAPVEESESSNTEVLAAVERSRDAGSGADARGFGSAERPVEGLGEAADADPGPPTEQWDASEQRAAEWRSEDPAPVEAAESERDGATTPFDRDANLDHRPITLDDLPSAGYDTSRAAFAPAPVAPAATGDPTLAPVDAPRDGEIRISSDHPMAALYMQTPMPPDLRGNRGAGVLISLLAAVAFAIVYAGVIALRLAPVTPPSQFVMGGLVPFLMSWGFIAAVAAFLIGMIVLVLIVGRAGWWAYVLGGFPVAVLVWAAAVLGYAFDPAVMGLSSPGTWDPVELARIFGFTTPALGAAIVAREVTVWFGAWIGARGRRVTAKNAKLVADYEEALAEVRSQR</sequence>
<dbReference type="Proteomes" id="UP000668403">
    <property type="component" value="Unassembled WGS sequence"/>
</dbReference>
<feature type="transmembrane region" description="Helical" evidence="2">
    <location>
        <begin position="181"/>
        <end position="203"/>
    </location>
</feature>
<evidence type="ECO:0000256" key="2">
    <source>
        <dbReference type="SAM" id="Phobius"/>
    </source>
</evidence>
<dbReference type="AlphaFoldDB" id="A0A939QG66"/>
<evidence type="ECO:0000313" key="3">
    <source>
        <dbReference type="EMBL" id="MBO2989558.1"/>
    </source>
</evidence>
<accession>A0A939QG66</accession>
<dbReference type="EMBL" id="JAGFBF010000004">
    <property type="protein sequence ID" value="MBO2989558.1"/>
    <property type="molecule type" value="Genomic_DNA"/>
</dbReference>
<feature type="transmembrane region" description="Helical" evidence="2">
    <location>
        <begin position="295"/>
        <end position="321"/>
    </location>
</feature>
<name>A0A939QG66_9MICO</name>
<keyword evidence="4" id="KW-1185">Reference proteome</keyword>
<feature type="transmembrane region" description="Helical" evidence="2">
    <location>
        <begin position="253"/>
        <end position="275"/>
    </location>
</feature>
<keyword evidence="2" id="KW-0472">Membrane</keyword>
<protein>
    <submittedName>
        <fullName evidence="3">Uncharacterized protein</fullName>
    </submittedName>
</protein>